<reference evidence="3 4" key="1">
    <citation type="submission" date="2018-08" db="EMBL/GenBank/DDBJ databases">
        <title>Aphanomyces genome sequencing and annotation.</title>
        <authorList>
            <person name="Minardi D."/>
            <person name="Oidtmann B."/>
            <person name="Van Der Giezen M."/>
            <person name="Studholme D.J."/>
        </authorList>
    </citation>
    <scope>NUCLEOTIDE SEQUENCE [LARGE SCALE GENOMIC DNA]</scope>
    <source>
        <strain evidence="3 4">Yx</strain>
    </source>
</reference>
<proteinExistence type="predicted"/>
<evidence type="ECO:0000313" key="4">
    <source>
        <dbReference type="Proteomes" id="UP000266239"/>
    </source>
</evidence>
<dbReference type="Proteomes" id="UP000266239">
    <property type="component" value="Unassembled WGS sequence"/>
</dbReference>
<dbReference type="Pfam" id="PF12937">
    <property type="entry name" value="F-box-like"/>
    <property type="match status" value="1"/>
</dbReference>
<protein>
    <recommendedName>
        <fullName evidence="2">F-box domain-containing protein</fullName>
    </recommendedName>
</protein>
<dbReference type="Gene3D" id="1.20.1280.50">
    <property type="match status" value="1"/>
</dbReference>
<dbReference type="PROSITE" id="PS50181">
    <property type="entry name" value="FBOX"/>
    <property type="match status" value="1"/>
</dbReference>
<dbReference type="InterPro" id="IPR036047">
    <property type="entry name" value="F-box-like_dom_sf"/>
</dbReference>
<name>A0A397AI34_APHAT</name>
<feature type="non-terminal residue" evidence="3">
    <location>
        <position position="1"/>
    </location>
</feature>
<sequence>QCLKKRQASAAIQVQRIFRGRLARRAYVAKKLHSTANTVLGLRAMHNLHQHDKLLQLDDAQTGDRAAPLLRMLKASITIQSRWRVAYNKVRGNVSDIQTVQARAGRLNRLLVRVAWQGATTIGILRYWRKATVLNLLSKPAARLRQQLHRRRSSIEIAANAMIAARLRFAAIAEAAPRHAEQHAEHVIENVSFFAQPPKAWYTRHAGSDSVVKFTTSSHSTASLPPTPPPPSFASPKAKTNVVLLGNNKARSSSLPLTNTQRGTSLFGIVPNVVATTTEVTRAYQAVHSSVAPPIGSTGSVINMTSTKRSLCDAAATTSTSAHAAATDVQNLVHMSDELILLVFSFLTPASILKTRQLSKAWAVVSTMDRIWQPFCVARWRMQPRLLRLTRYGVHSYLGLYRHLQLAGQKPHGVYTTPDKLSWGHSRRHGVESWLTLGHRSDCKTVRVAGRSFVQLRVVVQNLSPSVVLVNLTDINVHFKNGPVVHDVAATTPPILDMKPRILAWNGHAVDPSTTPLASCPLSFLEFVVVGVYVACDDCDFEVDFLERYCSARTIDCCQPMGIRALSVWIPMKRHGDCIDLARCRCMLLPDQYHHFGLHIPLVDEAVIWNRYTQCSRGFMVLNAKDRLTAPHDLPARYLIVDGA</sequence>
<dbReference type="PROSITE" id="PS50096">
    <property type="entry name" value="IQ"/>
    <property type="match status" value="1"/>
</dbReference>
<dbReference type="SMART" id="SM00256">
    <property type="entry name" value="FBOX"/>
    <property type="match status" value="1"/>
</dbReference>
<dbReference type="Pfam" id="PF00612">
    <property type="entry name" value="IQ"/>
    <property type="match status" value="1"/>
</dbReference>
<comment type="caution">
    <text evidence="3">The sequence shown here is derived from an EMBL/GenBank/DDBJ whole genome shotgun (WGS) entry which is preliminary data.</text>
</comment>
<gene>
    <name evidence="3" type="ORF">DYB25_010329</name>
</gene>
<dbReference type="InterPro" id="IPR000048">
    <property type="entry name" value="IQ_motif_EF-hand-BS"/>
</dbReference>
<feature type="region of interest" description="Disordered" evidence="1">
    <location>
        <begin position="218"/>
        <end position="237"/>
    </location>
</feature>
<dbReference type="VEuPathDB" id="FungiDB:H257_13737"/>
<dbReference type="EMBL" id="QUTA01007992">
    <property type="protein sequence ID" value="RHY05131.1"/>
    <property type="molecule type" value="Genomic_DNA"/>
</dbReference>
<dbReference type="InterPro" id="IPR001810">
    <property type="entry name" value="F-box_dom"/>
</dbReference>
<feature type="domain" description="F-box" evidence="2">
    <location>
        <begin position="329"/>
        <end position="375"/>
    </location>
</feature>
<dbReference type="AlphaFoldDB" id="A0A397AI34"/>
<evidence type="ECO:0000259" key="2">
    <source>
        <dbReference type="PROSITE" id="PS50181"/>
    </source>
</evidence>
<accession>A0A397AI34</accession>
<evidence type="ECO:0000313" key="3">
    <source>
        <dbReference type="EMBL" id="RHY05131.1"/>
    </source>
</evidence>
<dbReference type="CDD" id="cd23767">
    <property type="entry name" value="IQCD"/>
    <property type="match status" value="1"/>
</dbReference>
<organism evidence="3 4">
    <name type="scientific">Aphanomyces astaci</name>
    <name type="common">Crayfish plague agent</name>
    <dbReference type="NCBI Taxonomy" id="112090"/>
    <lineage>
        <taxon>Eukaryota</taxon>
        <taxon>Sar</taxon>
        <taxon>Stramenopiles</taxon>
        <taxon>Oomycota</taxon>
        <taxon>Saprolegniomycetes</taxon>
        <taxon>Saprolegniales</taxon>
        <taxon>Verrucalvaceae</taxon>
        <taxon>Aphanomyces</taxon>
    </lineage>
</organism>
<evidence type="ECO:0000256" key="1">
    <source>
        <dbReference type="SAM" id="MobiDB-lite"/>
    </source>
</evidence>
<dbReference type="VEuPathDB" id="FungiDB:H257_13738"/>
<dbReference type="SUPFAM" id="SSF81383">
    <property type="entry name" value="F-box domain"/>
    <property type="match status" value="1"/>
</dbReference>